<organism evidence="1 2">
    <name type="scientific">Steinernema carpocapsae</name>
    <name type="common">Entomopathogenic nematode</name>
    <dbReference type="NCBI Taxonomy" id="34508"/>
    <lineage>
        <taxon>Eukaryota</taxon>
        <taxon>Metazoa</taxon>
        <taxon>Ecdysozoa</taxon>
        <taxon>Nematoda</taxon>
        <taxon>Chromadorea</taxon>
        <taxon>Rhabditida</taxon>
        <taxon>Tylenchina</taxon>
        <taxon>Panagrolaimomorpha</taxon>
        <taxon>Strongyloidoidea</taxon>
        <taxon>Steinernematidae</taxon>
        <taxon>Steinernema</taxon>
    </lineage>
</organism>
<dbReference type="Proteomes" id="UP000298663">
    <property type="component" value="Unassembled WGS sequence"/>
</dbReference>
<keyword evidence="2" id="KW-1185">Reference proteome</keyword>
<gene>
    <name evidence="1" type="ORF">L596_022532</name>
</gene>
<accession>A0A4U5MM00</accession>
<dbReference type="EMBL" id="AZBU02000007">
    <property type="protein sequence ID" value="TKR70510.1"/>
    <property type="molecule type" value="Genomic_DNA"/>
</dbReference>
<evidence type="ECO:0000313" key="2">
    <source>
        <dbReference type="Proteomes" id="UP000298663"/>
    </source>
</evidence>
<reference evidence="1 2" key="2">
    <citation type="journal article" date="2019" name="G3 (Bethesda)">
        <title>Hybrid Assembly of the Genome of the Entomopathogenic Nematode Steinernema carpocapsae Identifies the X-Chromosome.</title>
        <authorList>
            <person name="Serra L."/>
            <person name="Macchietto M."/>
            <person name="Macias-Munoz A."/>
            <person name="McGill C.J."/>
            <person name="Rodriguez I.M."/>
            <person name="Rodriguez B."/>
            <person name="Murad R."/>
            <person name="Mortazavi A."/>
        </authorList>
    </citation>
    <scope>NUCLEOTIDE SEQUENCE [LARGE SCALE GENOMIC DNA]</scope>
    <source>
        <strain evidence="1 2">ALL</strain>
    </source>
</reference>
<comment type="caution">
    <text evidence="1">The sequence shown here is derived from an EMBL/GenBank/DDBJ whole genome shotgun (WGS) entry which is preliminary data.</text>
</comment>
<proteinExistence type="predicted"/>
<sequence>MNWFKPFSGFVGASAQRLEAEGHHKGFRIQMGAFECFDYNNFQEKDFSSAVRMKNLKAKYRLRNHIVSPSQRNILFFPLTVFSLQS</sequence>
<dbReference type="AlphaFoldDB" id="A0A4U5MM00"/>
<protein>
    <submittedName>
        <fullName evidence="1">Uncharacterized protein</fullName>
    </submittedName>
</protein>
<evidence type="ECO:0000313" key="1">
    <source>
        <dbReference type="EMBL" id="TKR70510.1"/>
    </source>
</evidence>
<reference evidence="1 2" key="1">
    <citation type="journal article" date="2015" name="Genome Biol.">
        <title>Comparative genomics of Steinernema reveals deeply conserved gene regulatory networks.</title>
        <authorList>
            <person name="Dillman A.R."/>
            <person name="Macchietto M."/>
            <person name="Porter C.F."/>
            <person name="Rogers A."/>
            <person name="Williams B."/>
            <person name="Antoshechkin I."/>
            <person name="Lee M.M."/>
            <person name="Goodwin Z."/>
            <person name="Lu X."/>
            <person name="Lewis E.E."/>
            <person name="Goodrich-Blair H."/>
            <person name="Stock S.P."/>
            <person name="Adams B.J."/>
            <person name="Sternberg P.W."/>
            <person name="Mortazavi A."/>
        </authorList>
    </citation>
    <scope>NUCLEOTIDE SEQUENCE [LARGE SCALE GENOMIC DNA]</scope>
    <source>
        <strain evidence="1 2">ALL</strain>
    </source>
</reference>
<name>A0A4U5MM00_STECR</name>